<accession>H0HQV0</accession>
<dbReference type="InterPro" id="IPR046462">
    <property type="entry name" value="TerL_nuclease"/>
</dbReference>
<dbReference type="InterPro" id="IPR046461">
    <property type="entry name" value="TerL_ATPase"/>
</dbReference>
<evidence type="ECO:0000313" key="4">
    <source>
        <dbReference type="Proteomes" id="UP000003250"/>
    </source>
</evidence>
<dbReference type="PANTHER" id="PTHR41287">
    <property type="match status" value="1"/>
</dbReference>
<dbReference type="Proteomes" id="UP000003250">
    <property type="component" value="Unassembled WGS sequence"/>
</dbReference>
<evidence type="ECO:0000313" key="3">
    <source>
        <dbReference type="EMBL" id="EHK56914.1"/>
    </source>
</evidence>
<dbReference type="PANTHER" id="PTHR41287:SF1">
    <property type="entry name" value="PROTEIN YMFN"/>
    <property type="match status" value="1"/>
</dbReference>
<dbReference type="GO" id="GO:0004519">
    <property type="term" value="F:endonuclease activity"/>
    <property type="evidence" value="ECO:0007669"/>
    <property type="project" value="InterPro"/>
</dbReference>
<dbReference type="InterPro" id="IPR027417">
    <property type="entry name" value="P-loop_NTPase"/>
</dbReference>
<dbReference type="EMBL" id="AHAM01000096">
    <property type="protein sequence ID" value="EHK56914.1"/>
    <property type="molecule type" value="Genomic_DNA"/>
</dbReference>
<evidence type="ECO:0000259" key="2">
    <source>
        <dbReference type="Pfam" id="PF20441"/>
    </source>
</evidence>
<dbReference type="AlphaFoldDB" id="H0HQV0"/>
<sequence length="557" mass="62002">MWDLSCVDWEERIRSGRSLIPDLPLFQREADLAVRFFDALRLPDVPGMPLLRDAAGPWFRDIVRTVFGSRDPDTNERLIREVMALVPKGQSKTTYSGGLMITAMLMNLRPRAEMLFVGPTQAISDRAYNQAIGMIEADPELLKRFDPVPHLKEIRDLLNQSSMKVKTFDLNILTGAMPVVVLLDELHLLGRNPHAAKVIRQIRGGLEKNSEGFFLIITTQSDEPPAGAFRDELITARKIRDGKFKGQIVRSMLPVLYEFPADIARDQAKWQDPALWPMVMPNLGRSMRLDSLVRDWETERTKGEKDIRIWASQHLNIEIGIGLKSDGWPGAEFWERSEDPAITLEFILEHCDVVVVGIDGGGLDDLFGLNVTGRHGETREWLSWSHAWCHEGVLERRQTIASRLRDFAEAGELTIVDDELKDISEIIEIVQMIDDTGILAAVAVDPAGLGEFIEALAEIGITQEDGRVIGAPQGYAMMNAIKTAERKLANGTLKHSASKLMAWSVSNLKIEPTATAIRATKQNAGDAKIDPVMALFDAVTVMVKNPEAAGSAEIFVL</sequence>
<organism evidence="3 4">
    <name type="scientific">Mesorhizobium alhagi CCNWXJ12-2</name>
    <dbReference type="NCBI Taxonomy" id="1107882"/>
    <lineage>
        <taxon>Bacteria</taxon>
        <taxon>Pseudomonadati</taxon>
        <taxon>Pseudomonadota</taxon>
        <taxon>Alphaproteobacteria</taxon>
        <taxon>Hyphomicrobiales</taxon>
        <taxon>Phyllobacteriaceae</taxon>
        <taxon>Allomesorhizobium</taxon>
    </lineage>
</organism>
<protein>
    <submittedName>
        <fullName evidence="3">Terminase</fullName>
    </submittedName>
</protein>
<gene>
    <name evidence="3" type="ORF">MAXJ12_12652</name>
</gene>
<dbReference type="Pfam" id="PF03354">
    <property type="entry name" value="TerL_ATPase"/>
    <property type="match status" value="1"/>
</dbReference>
<evidence type="ECO:0000259" key="1">
    <source>
        <dbReference type="Pfam" id="PF03354"/>
    </source>
</evidence>
<dbReference type="RefSeq" id="WP_008836160.1">
    <property type="nucleotide sequence ID" value="NZ_AHAM01000096.1"/>
</dbReference>
<reference evidence="3 4" key="1">
    <citation type="journal article" date="2012" name="J. Bacteriol.">
        <title>Draft Genome Sequence of Mesorhizobium alhagi CCNWXJ12-2T, a Novel Salt-Resistant Species Isolated from the Desert of Northwestern China.</title>
        <authorList>
            <person name="Zhou M."/>
            <person name="Chen W."/>
            <person name="Chen H."/>
            <person name="Wei G."/>
        </authorList>
    </citation>
    <scope>NUCLEOTIDE SEQUENCE [LARGE SCALE GENOMIC DNA]</scope>
    <source>
        <strain evidence="3 4">CCNWXJ12-2</strain>
    </source>
</reference>
<dbReference type="Pfam" id="PF20441">
    <property type="entry name" value="TerL_nuclease"/>
    <property type="match status" value="1"/>
</dbReference>
<dbReference type="Gene3D" id="3.40.50.300">
    <property type="entry name" value="P-loop containing nucleotide triphosphate hydrolases"/>
    <property type="match status" value="1"/>
</dbReference>
<dbReference type="PATRIC" id="fig|1107882.3.peg.2478"/>
<dbReference type="InterPro" id="IPR005021">
    <property type="entry name" value="Terminase_largesu-like"/>
</dbReference>
<keyword evidence="4" id="KW-1185">Reference proteome</keyword>
<dbReference type="OrthoDB" id="9760250at2"/>
<proteinExistence type="predicted"/>
<feature type="domain" description="Terminase large subunit-like ATPase" evidence="1">
    <location>
        <begin position="57"/>
        <end position="223"/>
    </location>
</feature>
<feature type="domain" description="Terminase large subunit-like endonuclease" evidence="2">
    <location>
        <begin position="266"/>
        <end position="542"/>
    </location>
</feature>
<name>H0HQV0_9HYPH</name>